<gene>
    <name evidence="9" type="ORF">CVLEPA_LOCUS31109</name>
</gene>
<evidence type="ECO:0000256" key="4">
    <source>
        <dbReference type="ARBA" id="ARBA00022691"/>
    </source>
</evidence>
<reference evidence="9 10" key="1">
    <citation type="submission" date="2024-02" db="EMBL/GenBank/DDBJ databases">
        <authorList>
            <person name="Daric V."/>
            <person name="Darras S."/>
        </authorList>
    </citation>
    <scope>NUCLEOTIDE SEQUENCE [LARGE SCALE GENOMIC DNA]</scope>
</reference>
<dbReference type="InterPro" id="IPR023165">
    <property type="entry name" value="rRNA_Ade_diMease-like_C"/>
</dbReference>
<proteinExistence type="inferred from homology"/>
<feature type="domain" description="Ribosomal RNA adenine methylase transferase N-terminal" evidence="8">
    <location>
        <begin position="59"/>
        <end position="251"/>
    </location>
</feature>
<keyword evidence="2 6" id="KW-0489">Methyltransferase</keyword>
<feature type="binding site" evidence="6">
    <location>
        <position position="128"/>
    </location>
    <ligand>
        <name>S-adenosyl-L-methionine</name>
        <dbReference type="ChEBI" id="CHEBI:59789"/>
    </ligand>
</feature>
<dbReference type="InterPro" id="IPR020598">
    <property type="entry name" value="rRNA_Ade_methylase_Trfase_N"/>
</dbReference>
<comment type="subcellular location">
    <subcellularLocation>
        <location evidence="1">Mitochondrion</location>
    </subcellularLocation>
</comment>
<sequence>MRQNILKRSFHQAKVVADSYGKEKAPPLPPLPTVSQLVKLYQVRATKHLSQNFLYDPAIVRRFVSCLSNKLNGMHVCEVGPGPGSITREILHREGEHLTVVEKDKRFLPLLQYISDVMPNKMTIVHGDILQYDISQAFPNELAKSWKDDPPPFCVFGNLPFNISLPLLFKWLDLISRQEGVFELGRIPFVLTFQAEVAERLVAPPGTPQRSRLSILSQYLCDIDYRFVIKGRSFIPPPKVEVGAVKITPLKKREIDLPFHSVDMVVKHVISGQRQRPCKKGASTLFPPRRKDLVEEIFQISGVTPSTRAYMLDNLHFRDLCYAYEDIAKRIPQLKLVDTFDPNMWSKTYFDKDGNPRNNINVEALGD</sequence>
<evidence type="ECO:0000313" key="10">
    <source>
        <dbReference type="Proteomes" id="UP001642483"/>
    </source>
</evidence>
<evidence type="ECO:0000256" key="6">
    <source>
        <dbReference type="PROSITE-ProRule" id="PRU01026"/>
    </source>
</evidence>
<dbReference type="PROSITE" id="PS51689">
    <property type="entry name" value="SAM_RNA_A_N6_MT"/>
    <property type="match status" value="1"/>
</dbReference>
<keyword evidence="3 6" id="KW-0808">Transferase</keyword>
<evidence type="ECO:0000256" key="7">
    <source>
        <dbReference type="RuleBase" id="RU362106"/>
    </source>
</evidence>
<dbReference type="CDD" id="cd02440">
    <property type="entry name" value="AdoMet_MTases"/>
    <property type="match status" value="1"/>
</dbReference>
<comment type="caution">
    <text evidence="9">The sequence shown here is derived from an EMBL/GenBank/DDBJ whole genome shotgun (WGS) entry which is preliminary data.</text>
</comment>
<dbReference type="EC" id="2.1.1.-" evidence="7"/>
<dbReference type="SUPFAM" id="SSF53335">
    <property type="entry name" value="S-adenosyl-L-methionine-dependent methyltransferases"/>
    <property type="match status" value="1"/>
</dbReference>
<evidence type="ECO:0000259" key="8">
    <source>
        <dbReference type="SMART" id="SM00650"/>
    </source>
</evidence>
<name>A0ABP0H0S9_CLALP</name>
<feature type="binding site" evidence="6">
    <location>
        <position position="80"/>
    </location>
    <ligand>
        <name>S-adenosyl-L-methionine</name>
        <dbReference type="ChEBI" id="CHEBI:59789"/>
    </ligand>
</feature>
<dbReference type="EMBL" id="CAWYQH010000163">
    <property type="protein sequence ID" value="CAK8697601.1"/>
    <property type="molecule type" value="Genomic_DNA"/>
</dbReference>
<evidence type="ECO:0000256" key="2">
    <source>
        <dbReference type="ARBA" id="ARBA00022603"/>
    </source>
</evidence>
<dbReference type="PANTHER" id="PTHR11727:SF17">
    <property type="entry name" value="DIMETHYLADENOSINE TRANSFERASE 1, MITOCHONDRIAL"/>
    <property type="match status" value="1"/>
</dbReference>
<dbReference type="InterPro" id="IPR029063">
    <property type="entry name" value="SAM-dependent_MTases_sf"/>
</dbReference>
<evidence type="ECO:0000256" key="5">
    <source>
        <dbReference type="ARBA" id="ARBA00022884"/>
    </source>
</evidence>
<evidence type="ECO:0000256" key="3">
    <source>
        <dbReference type="ARBA" id="ARBA00022679"/>
    </source>
</evidence>
<keyword evidence="5 6" id="KW-0694">RNA-binding</keyword>
<comment type="similarity">
    <text evidence="6 7">Belongs to the class I-like SAM-binding methyltransferase superfamily. rRNA adenine N(6)-methyltransferase family.</text>
</comment>
<dbReference type="Gene3D" id="3.40.50.150">
    <property type="entry name" value="Vaccinia Virus protein VP39"/>
    <property type="match status" value="1"/>
</dbReference>
<keyword evidence="10" id="KW-1185">Reference proteome</keyword>
<dbReference type="Pfam" id="PF00398">
    <property type="entry name" value="RrnaAD"/>
    <property type="match status" value="1"/>
</dbReference>
<dbReference type="InterPro" id="IPR001737">
    <property type="entry name" value="KsgA/Erm"/>
</dbReference>
<feature type="binding site" evidence="6">
    <location>
        <position position="54"/>
    </location>
    <ligand>
        <name>S-adenosyl-L-methionine</name>
        <dbReference type="ChEBI" id="CHEBI:59789"/>
    </ligand>
</feature>
<protein>
    <recommendedName>
        <fullName evidence="7">rRNA adenine N(6)-methyltransferase</fullName>
        <ecNumber evidence="7">2.1.1.-</ecNumber>
    </recommendedName>
</protein>
<feature type="binding site" evidence="6">
    <location>
        <position position="158"/>
    </location>
    <ligand>
        <name>S-adenosyl-L-methionine</name>
        <dbReference type="ChEBI" id="CHEBI:59789"/>
    </ligand>
</feature>
<feature type="binding site" evidence="6">
    <location>
        <position position="52"/>
    </location>
    <ligand>
        <name>S-adenosyl-L-methionine</name>
        <dbReference type="ChEBI" id="CHEBI:59789"/>
    </ligand>
</feature>
<keyword evidence="4 6" id="KW-0949">S-adenosyl-L-methionine</keyword>
<keyword evidence="7" id="KW-0698">rRNA processing</keyword>
<dbReference type="PANTHER" id="PTHR11727">
    <property type="entry name" value="DIMETHYLADENOSINE TRANSFERASE"/>
    <property type="match status" value="1"/>
</dbReference>
<accession>A0ABP0H0S9</accession>
<dbReference type="SMART" id="SM00650">
    <property type="entry name" value="rADc"/>
    <property type="match status" value="1"/>
</dbReference>
<dbReference type="Proteomes" id="UP001642483">
    <property type="component" value="Unassembled WGS sequence"/>
</dbReference>
<evidence type="ECO:0000313" key="9">
    <source>
        <dbReference type="EMBL" id="CAK8697601.1"/>
    </source>
</evidence>
<organism evidence="9 10">
    <name type="scientific">Clavelina lepadiformis</name>
    <name type="common">Light-bulb sea squirt</name>
    <name type="synonym">Ascidia lepadiformis</name>
    <dbReference type="NCBI Taxonomy" id="159417"/>
    <lineage>
        <taxon>Eukaryota</taxon>
        <taxon>Metazoa</taxon>
        <taxon>Chordata</taxon>
        <taxon>Tunicata</taxon>
        <taxon>Ascidiacea</taxon>
        <taxon>Aplousobranchia</taxon>
        <taxon>Clavelinidae</taxon>
        <taxon>Clavelina</taxon>
    </lineage>
</organism>
<feature type="binding site" evidence="6">
    <location>
        <position position="102"/>
    </location>
    <ligand>
        <name>S-adenosyl-L-methionine</name>
        <dbReference type="ChEBI" id="CHEBI:59789"/>
    </ligand>
</feature>
<dbReference type="Gene3D" id="1.10.8.100">
    <property type="entry name" value="Ribosomal RNA adenine dimethylase-like, domain 2"/>
    <property type="match status" value="1"/>
</dbReference>
<evidence type="ECO:0000256" key="1">
    <source>
        <dbReference type="ARBA" id="ARBA00004173"/>
    </source>
</evidence>